<dbReference type="AlphaFoldDB" id="A0A916DUT2"/>
<dbReference type="KEGG" id="aup:AsAng_0043800"/>
<accession>A0A916DUT2</accession>
<gene>
    <name evidence="1" type="ORF">AsAng_0043800</name>
</gene>
<proteinExistence type="predicted"/>
<dbReference type="EMBL" id="AP026867">
    <property type="protein sequence ID" value="BDS13641.1"/>
    <property type="molecule type" value="Genomic_DNA"/>
</dbReference>
<sequence length="398" mass="46092">MDNERKLLIDGQGSFCDIIKTALYQEDSTIFERLDFYDDKIFLEPLLFGYCGRKNPKMTNQQILFGYAELEHKPLQFKVFSNQNGVVYLPNYGYLKTEKPSTFFELNYQPERNTIVLKQGEERVVFDFLPINYLTTIPSIELSSSIDPHSEDLFYAWPNAKATLINELLSTAPIAVEPFQIALEQALALLKEHLPNEFEKYALSTRKIILFSSSELRNFATREAHGTTYLNVNENSNVTFFLEELIHQCSHIVFNAMTCNIEEFFLVNHNETIGNYLNNEDDRTLYSALHGIYTTGQIVDSFLEIIKKNPGFDPEILHELKGRIAINKNRHNIGLEQIPLTTVFTPKGQALFSHYYQKLDNNIKNNPSFFDFDMASHPVVFNYQKFKRDNPLGELKWS</sequence>
<name>A0A916DUT2_9BACT</name>
<evidence type="ECO:0000313" key="2">
    <source>
        <dbReference type="Proteomes" id="UP001060919"/>
    </source>
</evidence>
<protein>
    <submittedName>
        <fullName evidence="1">Uncharacterized protein</fullName>
    </submittedName>
</protein>
<organism evidence="1 2">
    <name type="scientific">Aureispira anguillae</name>
    <dbReference type="NCBI Taxonomy" id="2864201"/>
    <lineage>
        <taxon>Bacteria</taxon>
        <taxon>Pseudomonadati</taxon>
        <taxon>Bacteroidota</taxon>
        <taxon>Saprospiria</taxon>
        <taxon>Saprospirales</taxon>
        <taxon>Saprospiraceae</taxon>
        <taxon>Aureispira</taxon>
    </lineage>
</organism>
<keyword evidence="2" id="KW-1185">Reference proteome</keyword>
<evidence type="ECO:0000313" key="1">
    <source>
        <dbReference type="EMBL" id="BDS13641.1"/>
    </source>
</evidence>
<reference evidence="1" key="1">
    <citation type="submission" date="2022-09" db="EMBL/GenBank/DDBJ databases">
        <title>Aureispira anguillicida sp. nov., isolated from Leptocephalus of Japanese eel Anguilla japonica.</title>
        <authorList>
            <person name="Yuasa K."/>
            <person name="Mekata T."/>
            <person name="Ikunari K."/>
        </authorList>
    </citation>
    <scope>NUCLEOTIDE SEQUENCE</scope>
    <source>
        <strain evidence="1">EL160426</strain>
    </source>
</reference>
<dbReference type="Proteomes" id="UP001060919">
    <property type="component" value="Chromosome"/>
</dbReference>
<dbReference type="RefSeq" id="WP_264788897.1">
    <property type="nucleotide sequence ID" value="NZ_AP026867.1"/>
</dbReference>